<dbReference type="Proteomes" id="UP001363151">
    <property type="component" value="Unassembled WGS sequence"/>
</dbReference>
<organism evidence="2 3">
    <name type="scientific">Aureococcus anophagefferens</name>
    <name type="common">Harmful bloom alga</name>
    <dbReference type="NCBI Taxonomy" id="44056"/>
    <lineage>
        <taxon>Eukaryota</taxon>
        <taxon>Sar</taxon>
        <taxon>Stramenopiles</taxon>
        <taxon>Ochrophyta</taxon>
        <taxon>Pelagophyceae</taxon>
        <taxon>Pelagomonadales</taxon>
        <taxon>Pelagomonadaceae</taxon>
        <taxon>Aureococcus</taxon>
    </lineage>
</organism>
<feature type="compositionally biased region" description="Polar residues" evidence="1">
    <location>
        <begin position="1"/>
        <end position="13"/>
    </location>
</feature>
<sequence>MLNHSSSMFSNITLDRWGRPIKPKTSPRSRRAGWYDVDVQIAPPPPSGHPRKTALSSAFVSGTRRRLHSSSNKTHAGPGLLQARAPRPSPSSSTRSARWI</sequence>
<evidence type="ECO:0000256" key="1">
    <source>
        <dbReference type="SAM" id="MobiDB-lite"/>
    </source>
</evidence>
<keyword evidence="3" id="KW-1185">Reference proteome</keyword>
<reference evidence="2 3" key="1">
    <citation type="submission" date="2024-03" db="EMBL/GenBank/DDBJ databases">
        <title>Aureococcus anophagefferens CCMP1851 and Kratosvirus quantuckense: Draft genome of a second virus-susceptible host strain in the model system.</title>
        <authorList>
            <person name="Chase E."/>
            <person name="Truchon A.R."/>
            <person name="Schepens W."/>
            <person name="Wilhelm S.W."/>
        </authorList>
    </citation>
    <scope>NUCLEOTIDE SEQUENCE [LARGE SCALE GENOMIC DNA]</scope>
    <source>
        <strain evidence="2 3">CCMP1851</strain>
    </source>
</reference>
<feature type="region of interest" description="Disordered" evidence="1">
    <location>
        <begin position="1"/>
        <end position="100"/>
    </location>
</feature>
<gene>
    <name evidence="2" type="ORF">SO694_00057032</name>
</gene>
<evidence type="ECO:0000313" key="2">
    <source>
        <dbReference type="EMBL" id="KAK7240552.1"/>
    </source>
</evidence>
<evidence type="ECO:0000313" key="3">
    <source>
        <dbReference type="Proteomes" id="UP001363151"/>
    </source>
</evidence>
<feature type="compositionally biased region" description="Low complexity" evidence="1">
    <location>
        <begin position="83"/>
        <end position="100"/>
    </location>
</feature>
<name>A0ABR1FX12_AURAN</name>
<feature type="compositionally biased region" description="Basic residues" evidence="1">
    <location>
        <begin position="19"/>
        <end position="31"/>
    </location>
</feature>
<protein>
    <submittedName>
        <fullName evidence="2">Uncharacterized protein</fullName>
    </submittedName>
</protein>
<comment type="caution">
    <text evidence="2">The sequence shown here is derived from an EMBL/GenBank/DDBJ whole genome shotgun (WGS) entry which is preliminary data.</text>
</comment>
<dbReference type="EMBL" id="JBBJCI010000210">
    <property type="protein sequence ID" value="KAK7240552.1"/>
    <property type="molecule type" value="Genomic_DNA"/>
</dbReference>
<accession>A0ABR1FX12</accession>
<proteinExistence type="predicted"/>